<dbReference type="AlphaFoldDB" id="L1Q2Y4"/>
<dbReference type="GO" id="GO:0046685">
    <property type="term" value="P:response to arsenic-containing substance"/>
    <property type="evidence" value="ECO:0007669"/>
    <property type="project" value="UniProtKB-KW"/>
</dbReference>
<dbReference type="PANTHER" id="PTHR43428">
    <property type="entry name" value="ARSENATE REDUCTASE"/>
    <property type="match status" value="1"/>
</dbReference>
<dbReference type="eggNOG" id="COG0394">
    <property type="taxonomic scope" value="Bacteria"/>
</dbReference>
<dbReference type="SUPFAM" id="SSF52788">
    <property type="entry name" value="Phosphotyrosine protein phosphatases I"/>
    <property type="match status" value="1"/>
</dbReference>
<keyword evidence="4" id="KW-1185">Reference proteome</keyword>
<reference evidence="3 4" key="1">
    <citation type="submission" date="2012-05" db="EMBL/GenBank/DDBJ databases">
        <authorList>
            <person name="Weinstock G."/>
            <person name="Sodergren E."/>
            <person name="Lobos E.A."/>
            <person name="Fulton L."/>
            <person name="Fulton R."/>
            <person name="Courtney L."/>
            <person name="Fronick C."/>
            <person name="O'Laughlin M."/>
            <person name="Godfrey J."/>
            <person name="Wilson R.M."/>
            <person name="Miner T."/>
            <person name="Farmer C."/>
            <person name="Delehaunty K."/>
            <person name="Cordes M."/>
            <person name="Minx P."/>
            <person name="Tomlinson C."/>
            <person name="Chen J."/>
            <person name="Wollam A."/>
            <person name="Pepin K.H."/>
            <person name="Bhonagiri V."/>
            <person name="Zhang X."/>
            <person name="Suruliraj S."/>
            <person name="Warren W."/>
            <person name="Mitreva M."/>
            <person name="Mardis E.R."/>
            <person name="Wilson R.K."/>
        </authorList>
    </citation>
    <scope>NUCLEOTIDE SEQUENCE [LARGE SCALE GENOMIC DNA]</scope>
    <source>
        <strain evidence="3 4">DSM 1785</strain>
    </source>
</reference>
<dbReference type="SMART" id="SM00226">
    <property type="entry name" value="LMWPc"/>
    <property type="match status" value="1"/>
</dbReference>
<dbReference type="HOGENOM" id="CLU_071415_3_3_9"/>
<evidence type="ECO:0000313" key="4">
    <source>
        <dbReference type="Proteomes" id="UP000010420"/>
    </source>
</evidence>
<dbReference type="STRING" id="545697.HMPREF0216_03400"/>
<evidence type="ECO:0000259" key="2">
    <source>
        <dbReference type="SMART" id="SM00226"/>
    </source>
</evidence>
<evidence type="ECO:0000313" key="3">
    <source>
        <dbReference type="EMBL" id="EKY22070.1"/>
    </source>
</evidence>
<dbReference type="OrthoDB" id="9784339at2"/>
<evidence type="ECO:0000256" key="1">
    <source>
        <dbReference type="ARBA" id="ARBA00022849"/>
    </source>
</evidence>
<dbReference type="CDD" id="cd16345">
    <property type="entry name" value="LMWP_ArsC"/>
    <property type="match status" value="1"/>
</dbReference>
<protein>
    <submittedName>
        <fullName evidence="3">Low molecular weight phosphotyrosine protein phosphatase</fullName>
    </submittedName>
</protein>
<proteinExistence type="predicted"/>
<organism evidence="3 4">
    <name type="scientific">Clostridium celatum DSM 1785</name>
    <dbReference type="NCBI Taxonomy" id="545697"/>
    <lineage>
        <taxon>Bacteria</taxon>
        <taxon>Bacillati</taxon>
        <taxon>Bacillota</taxon>
        <taxon>Clostridia</taxon>
        <taxon>Eubacteriales</taxon>
        <taxon>Clostridiaceae</taxon>
        <taxon>Clostridium</taxon>
    </lineage>
</organism>
<dbReference type="InterPro" id="IPR023485">
    <property type="entry name" value="Ptyr_pPase"/>
</dbReference>
<gene>
    <name evidence="3" type="ORF">HMPREF0216_03400</name>
</gene>
<keyword evidence="1" id="KW-0059">Arsenical resistance</keyword>
<comment type="caution">
    <text evidence="3">The sequence shown here is derived from an EMBL/GenBank/DDBJ whole genome shotgun (WGS) entry which is preliminary data.</text>
</comment>
<dbReference type="RefSeq" id="WP_005216310.1">
    <property type="nucleotide sequence ID" value="NZ_KB291716.1"/>
</dbReference>
<sequence length="136" mass="15395">MNKPKVAFVCVHNSCRSQMAEALGRIYGSDVFESYSAGTETKPQINQDAVRIIKELYDVDMNETQKSKLLNDIPTVDIVIKMGCNVVCPYLPAKHIEDWGLEDPTGKCDEDFIKTAKTIEIKIKDLMERIKNNELV</sequence>
<dbReference type="Gene3D" id="3.40.50.2300">
    <property type="match status" value="1"/>
</dbReference>
<dbReference type="EMBL" id="AMEZ01000136">
    <property type="protein sequence ID" value="EKY22070.1"/>
    <property type="molecule type" value="Genomic_DNA"/>
</dbReference>
<dbReference type="Pfam" id="PF01451">
    <property type="entry name" value="LMWPc"/>
    <property type="match status" value="1"/>
</dbReference>
<dbReference type="PANTHER" id="PTHR43428:SF1">
    <property type="entry name" value="ARSENATE REDUCTASE"/>
    <property type="match status" value="1"/>
</dbReference>
<dbReference type="InterPro" id="IPR036196">
    <property type="entry name" value="Ptyr_pPase_sf"/>
</dbReference>
<dbReference type="Proteomes" id="UP000010420">
    <property type="component" value="Unassembled WGS sequence"/>
</dbReference>
<name>L1Q2Y4_9CLOT</name>
<dbReference type="PATRIC" id="fig|545697.3.peg.3324"/>
<feature type="domain" description="Phosphotyrosine protein phosphatase I" evidence="2">
    <location>
        <begin position="4"/>
        <end position="129"/>
    </location>
</feature>
<accession>L1Q2Y4</accession>